<name>A0A8S1S5V4_PAROT</name>
<organism evidence="7 8">
    <name type="scientific">Paramecium octaurelia</name>
    <dbReference type="NCBI Taxonomy" id="43137"/>
    <lineage>
        <taxon>Eukaryota</taxon>
        <taxon>Sar</taxon>
        <taxon>Alveolata</taxon>
        <taxon>Ciliophora</taxon>
        <taxon>Intramacronucleata</taxon>
        <taxon>Oligohymenophorea</taxon>
        <taxon>Peniculida</taxon>
        <taxon>Parameciidae</taxon>
        <taxon>Paramecium</taxon>
    </lineage>
</organism>
<dbReference type="GO" id="GO:0061630">
    <property type="term" value="F:ubiquitin protein ligase activity"/>
    <property type="evidence" value="ECO:0007669"/>
    <property type="project" value="UniProtKB-EC"/>
</dbReference>
<sequence length="923" mass="108451">MNKIRQEITPFEKEIILYQQTKFEINQGQYQAIICCFQIVASLMEILRIAQNEKREKPGALNCDLYSKENFLLKYPMDDSFNQKIIKLYPEDFVLVNKLMIDVWGIEYGVGMTIPRNVYFNQQGVPSLNVNLLRQSVYLNVFHPQRGVLQVDEDCIIKNWIYLLFLAIKNEFEINLEQIRLWKHKHFQADYAIKQLQKHQGYFNGEILNENLTVGTYDADLIIIDIQINGKWQYDQLDRKISCSEDFKHVYDKASKGCGKFICDRNYCKSNPIFSQIGFDKTSLQQYLIEQFKQDTIDWTTVCWNQIIELKPIQQLQEDIIVTLSELSNFPNSFGASFILSFNNCYDVINYKNSNPELNLSAIQQVNDALETKTLRQWVDNLVSNYKQNIYFVRAIILIMHFKCFYDLLYSEENRIIEVFLILSKEHKELLSNYLIVLPDEYFIRYTQTIIEVLGIFLNQQSMKHIPLLKKTEIQFVQSMLELLQVFYNSNKIHKRLNLTRFQIAEIAKLYPKYGNQLEYIQLDSYIKQDLERQYFTFCQYPWVIPLEFKSEILAIDSKINQKSQFESSLMLYQPFLQLMIDRNDVVTSALVSLSRKDINLKAQLQVVFQAEQGIDQGGLAREFFSLLTQKLFDQNFGMFVPKNNNSILWFNKHNMEMPIKYELIGTILGLALYNQVCLDLQFPEVIFKKLMNEPTCLEDLKELDLEVYKGLNALAEYEQDNIEEAFALNFTISEAIRDKIVNVELLPNGTKITVTQQNKHEYIRLCTNYYLNESIEIPFNSFKKGFWRVVEGNGIKLFSGSELQQLIVGQKHLNLKELENSTEYDGFDYNSEYIKQFWTFLQTLNEEQQKRFLFFCTGSDRIPIGGLKSLKFLIQKHGDNSEQLPSAHTCFNVFLLPQYDSIDKMIMKLQIALQNCEGFGLM</sequence>
<reference evidence="7" key="1">
    <citation type="submission" date="2021-01" db="EMBL/GenBank/DDBJ databases">
        <authorList>
            <consortium name="Genoscope - CEA"/>
            <person name="William W."/>
        </authorList>
    </citation>
    <scope>NUCLEOTIDE SEQUENCE</scope>
</reference>
<dbReference type="FunFam" id="3.30.2410.10:FF:000003">
    <property type="entry name" value="probable E3 ubiquitin-protein ligase HERC4 isoform X1"/>
    <property type="match status" value="1"/>
</dbReference>
<dbReference type="AlphaFoldDB" id="A0A8S1S5V4"/>
<dbReference type="GO" id="GO:0000209">
    <property type="term" value="P:protein polyubiquitination"/>
    <property type="evidence" value="ECO:0007669"/>
    <property type="project" value="InterPro"/>
</dbReference>
<dbReference type="OrthoDB" id="409931at2759"/>
<dbReference type="Pfam" id="PF00632">
    <property type="entry name" value="HECT"/>
    <property type="match status" value="1"/>
</dbReference>
<evidence type="ECO:0000256" key="2">
    <source>
        <dbReference type="ARBA" id="ARBA00012485"/>
    </source>
</evidence>
<feature type="active site" description="Glycyl thioester intermediate" evidence="5">
    <location>
        <position position="891"/>
    </location>
</feature>
<dbReference type="EC" id="2.3.2.26" evidence="2"/>
<evidence type="ECO:0000313" key="7">
    <source>
        <dbReference type="EMBL" id="CAD8134419.1"/>
    </source>
</evidence>
<accession>A0A8S1S5V4</accession>
<feature type="domain" description="HECT" evidence="6">
    <location>
        <begin position="597"/>
        <end position="923"/>
    </location>
</feature>
<proteinExistence type="predicted"/>
<dbReference type="PANTHER" id="PTHR45700:SF8">
    <property type="entry name" value="HECT-TYPE E3 UBIQUITIN TRANSFERASE"/>
    <property type="match status" value="1"/>
</dbReference>
<dbReference type="SMART" id="SM00119">
    <property type="entry name" value="HECTc"/>
    <property type="match status" value="1"/>
</dbReference>
<keyword evidence="8" id="KW-1185">Reference proteome</keyword>
<dbReference type="OMA" id="HKHFQAD"/>
<dbReference type="Proteomes" id="UP000683925">
    <property type="component" value="Unassembled WGS sequence"/>
</dbReference>
<evidence type="ECO:0000256" key="5">
    <source>
        <dbReference type="PROSITE-ProRule" id="PRU00104"/>
    </source>
</evidence>
<gene>
    <name evidence="7" type="ORF">POCTA_138.1.T0050421</name>
</gene>
<evidence type="ECO:0000259" key="6">
    <source>
        <dbReference type="PROSITE" id="PS50237"/>
    </source>
</evidence>
<dbReference type="InterPro" id="IPR000569">
    <property type="entry name" value="HECT_dom"/>
</dbReference>
<dbReference type="PANTHER" id="PTHR45700">
    <property type="entry name" value="UBIQUITIN-PROTEIN LIGASE E3C"/>
    <property type="match status" value="1"/>
</dbReference>
<evidence type="ECO:0000256" key="1">
    <source>
        <dbReference type="ARBA" id="ARBA00000885"/>
    </source>
</evidence>
<evidence type="ECO:0000313" key="8">
    <source>
        <dbReference type="Proteomes" id="UP000683925"/>
    </source>
</evidence>
<dbReference type="InterPro" id="IPR044611">
    <property type="entry name" value="E3A/B/C-like"/>
</dbReference>
<dbReference type="EMBL" id="CAJJDP010000004">
    <property type="protein sequence ID" value="CAD8134419.1"/>
    <property type="molecule type" value="Genomic_DNA"/>
</dbReference>
<evidence type="ECO:0000256" key="4">
    <source>
        <dbReference type="ARBA" id="ARBA00022786"/>
    </source>
</evidence>
<dbReference type="FunFam" id="3.30.2160.10:FF:000002">
    <property type="entry name" value="Putative Ubiquitin-protein ligase E3C"/>
    <property type="match status" value="1"/>
</dbReference>
<dbReference type="PROSITE" id="PS50237">
    <property type="entry name" value="HECT"/>
    <property type="match status" value="1"/>
</dbReference>
<keyword evidence="3" id="KW-0808">Transferase</keyword>
<comment type="caution">
    <text evidence="7">The sequence shown here is derived from an EMBL/GenBank/DDBJ whole genome shotgun (WGS) entry which is preliminary data.</text>
</comment>
<keyword evidence="4 5" id="KW-0833">Ubl conjugation pathway</keyword>
<comment type="catalytic activity">
    <reaction evidence="1">
        <text>S-ubiquitinyl-[E2 ubiquitin-conjugating enzyme]-L-cysteine + [acceptor protein]-L-lysine = [E2 ubiquitin-conjugating enzyme]-L-cysteine + N(6)-ubiquitinyl-[acceptor protein]-L-lysine.</text>
        <dbReference type="EC" id="2.3.2.26"/>
    </reaction>
</comment>
<protein>
    <recommendedName>
        <fullName evidence="2">HECT-type E3 ubiquitin transferase</fullName>
        <ecNumber evidence="2">2.3.2.26</ecNumber>
    </recommendedName>
</protein>
<evidence type="ECO:0000256" key="3">
    <source>
        <dbReference type="ARBA" id="ARBA00022679"/>
    </source>
</evidence>
<dbReference type="CDD" id="cd00078">
    <property type="entry name" value="HECTc"/>
    <property type="match status" value="1"/>
</dbReference>